<dbReference type="EMBL" id="OX365700">
    <property type="protein sequence ID" value="CAI4030228.1"/>
    <property type="molecule type" value="Genomic_DNA"/>
</dbReference>
<evidence type="ECO:0000256" key="1">
    <source>
        <dbReference type="SAM" id="Phobius"/>
    </source>
</evidence>
<dbReference type="AlphaFoldDB" id="A0AA86MWB3"/>
<gene>
    <name evidence="2" type="ORF">DNFV4_00655</name>
</gene>
<dbReference type="KEGG" id="nti:DNFV4_00655"/>
<keyword evidence="1" id="KW-1133">Transmembrane helix</keyword>
<name>A0AA86MWB3_9BACT</name>
<dbReference type="Proteomes" id="UP001179121">
    <property type="component" value="Chromosome"/>
</dbReference>
<keyword evidence="1" id="KW-0812">Transmembrane</keyword>
<dbReference type="RefSeq" id="WP_289267226.1">
    <property type="nucleotide sequence ID" value="NZ_OX365700.1"/>
</dbReference>
<evidence type="ECO:0000313" key="2">
    <source>
        <dbReference type="EMBL" id="CAI4030228.1"/>
    </source>
</evidence>
<evidence type="ECO:0000313" key="3">
    <source>
        <dbReference type="Proteomes" id="UP001179121"/>
    </source>
</evidence>
<protein>
    <submittedName>
        <fullName evidence="2">Uncharacterized protein</fullName>
    </submittedName>
</protein>
<keyword evidence="1" id="KW-0472">Membrane</keyword>
<sequence length="132" mass="14364">MRHGILAMLAVIWAIDGLALVCTPRPVIGLLRHYLDQGDGFARWWGLTGLMGLALLGLPDTFRFQPLWWFVGGAMVVKGVFIGLAPETWRKPAVAWSLSREDVDYRLWGLALCTLALLLGSGLGALGPQPAP</sequence>
<accession>A0AA86MWB3</accession>
<keyword evidence="3" id="KW-1185">Reference proteome</keyword>
<feature type="transmembrane region" description="Helical" evidence="1">
    <location>
        <begin position="66"/>
        <end position="85"/>
    </location>
</feature>
<reference evidence="2" key="1">
    <citation type="submission" date="2022-10" db="EMBL/GenBank/DDBJ databases">
        <authorList>
            <person name="Koch H."/>
        </authorList>
    </citation>
    <scope>NUCLEOTIDE SEQUENCE</scope>
    <source>
        <strain evidence="2">DNF</strain>
    </source>
</reference>
<feature type="transmembrane region" description="Helical" evidence="1">
    <location>
        <begin position="43"/>
        <end position="59"/>
    </location>
</feature>
<proteinExistence type="predicted"/>
<feature type="transmembrane region" description="Helical" evidence="1">
    <location>
        <begin position="105"/>
        <end position="126"/>
    </location>
</feature>
<organism evidence="2 3">
    <name type="scientific">Nitrospira tepida</name>
    <dbReference type="NCBI Taxonomy" id="2973512"/>
    <lineage>
        <taxon>Bacteria</taxon>
        <taxon>Pseudomonadati</taxon>
        <taxon>Nitrospirota</taxon>
        <taxon>Nitrospiria</taxon>
        <taxon>Nitrospirales</taxon>
        <taxon>Nitrospiraceae</taxon>
        <taxon>Nitrospira</taxon>
    </lineage>
</organism>